<organism evidence="2 3">
    <name type="scientific">Thelohanellus kitauei</name>
    <name type="common">Myxosporean</name>
    <dbReference type="NCBI Taxonomy" id="669202"/>
    <lineage>
        <taxon>Eukaryota</taxon>
        <taxon>Metazoa</taxon>
        <taxon>Cnidaria</taxon>
        <taxon>Myxozoa</taxon>
        <taxon>Myxosporea</taxon>
        <taxon>Bivalvulida</taxon>
        <taxon>Platysporina</taxon>
        <taxon>Myxobolidae</taxon>
        <taxon>Thelohanellus</taxon>
    </lineage>
</organism>
<sequence length="180" mass="21077">MKPQTQADSQPFHEKIHLYFSEVDRMECEYLLENSKIQDRELIASNYELTKAREQLDTVTKNYHALNSEYSKLTRIVEYLKIDLKKINKLIETKKVEDLTLSEYTSCIGSAESMLNYLKLNSDSENSSLLHESDHELLLSGKEEIEHVVIPKTTEVPPTTEVPHKKKKRRRHRKKCKTIT</sequence>
<accession>A0A0C2JFI1</accession>
<proteinExistence type="predicted"/>
<name>A0A0C2JFI1_THEKT</name>
<feature type="region of interest" description="Disordered" evidence="1">
    <location>
        <begin position="155"/>
        <end position="180"/>
    </location>
</feature>
<gene>
    <name evidence="2" type="ORF">RF11_02026</name>
</gene>
<keyword evidence="3" id="KW-1185">Reference proteome</keyword>
<feature type="compositionally biased region" description="Basic residues" evidence="1">
    <location>
        <begin position="164"/>
        <end position="180"/>
    </location>
</feature>
<dbReference type="Proteomes" id="UP000031668">
    <property type="component" value="Unassembled WGS sequence"/>
</dbReference>
<comment type="caution">
    <text evidence="2">The sequence shown here is derived from an EMBL/GenBank/DDBJ whole genome shotgun (WGS) entry which is preliminary data.</text>
</comment>
<protein>
    <submittedName>
        <fullName evidence="2">Uncharacterized protein</fullName>
    </submittedName>
</protein>
<evidence type="ECO:0000313" key="2">
    <source>
        <dbReference type="EMBL" id="KII68023.1"/>
    </source>
</evidence>
<evidence type="ECO:0000256" key="1">
    <source>
        <dbReference type="SAM" id="MobiDB-lite"/>
    </source>
</evidence>
<evidence type="ECO:0000313" key="3">
    <source>
        <dbReference type="Proteomes" id="UP000031668"/>
    </source>
</evidence>
<dbReference type="EMBL" id="JWZT01002990">
    <property type="protein sequence ID" value="KII68023.1"/>
    <property type="molecule type" value="Genomic_DNA"/>
</dbReference>
<reference evidence="2 3" key="1">
    <citation type="journal article" date="2014" name="Genome Biol. Evol.">
        <title>The genome of the myxosporean Thelohanellus kitauei shows adaptations to nutrient acquisition within its fish host.</title>
        <authorList>
            <person name="Yang Y."/>
            <person name="Xiong J."/>
            <person name="Zhou Z."/>
            <person name="Huo F."/>
            <person name="Miao W."/>
            <person name="Ran C."/>
            <person name="Liu Y."/>
            <person name="Zhang J."/>
            <person name="Feng J."/>
            <person name="Wang M."/>
            <person name="Wang M."/>
            <person name="Wang L."/>
            <person name="Yao B."/>
        </authorList>
    </citation>
    <scope>NUCLEOTIDE SEQUENCE [LARGE SCALE GENOMIC DNA]</scope>
    <source>
        <strain evidence="2">Wuqing</strain>
    </source>
</reference>
<dbReference type="AlphaFoldDB" id="A0A0C2JFI1"/>